<dbReference type="InterPro" id="IPR001715">
    <property type="entry name" value="CH_dom"/>
</dbReference>
<evidence type="ECO:0000256" key="16">
    <source>
        <dbReference type="PROSITE-ProRule" id="PRU00125"/>
    </source>
</evidence>
<gene>
    <name evidence="23" type="primary">MICALL2</name>
</gene>
<feature type="coiled-coil region" evidence="17">
    <location>
        <begin position="692"/>
        <end position="726"/>
    </location>
</feature>
<dbReference type="PROSITE" id="PS00478">
    <property type="entry name" value="LIM_DOMAIN_1"/>
    <property type="match status" value="1"/>
</dbReference>
<evidence type="ECO:0000256" key="11">
    <source>
        <dbReference type="ARBA" id="ARBA00023038"/>
    </source>
</evidence>
<feature type="region of interest" description="Disordered" evidence="18">
    <location>
        <begin position="286"/>
        <end position="332"/>
    </location>
</feature>
<feature type="compositionally biased region" description="Polar residues" evidence="18">
    <location>
        <begin position="382"/>
        <end position="393"/>
    </location>
</feature>
<feature type="compositionally biased region" description="Basic and acidic residues" evidence="18">
    <location>
        <begin position="639"/>
        <end position="655"/>
    </location>
</feature>
<evidence type="ECO:0000256" key="7">
    <source>
        <dbReference type="ARBA" id="ARBA00022553"/>
    </source>
</evidence>
<feature type="domain" description="Calponin-homology (CH)" evidence="19">
    <location>
        <begin position="1"/>
        <end position="107"/>
    </location>
</feature>
<dbReference type="SMART" id="SM01203">
    <property type="entry name" value="DUF3585"/>
    <property type="match status" value="1"/>
</dbReference>
<feature type="compositionally biased region" description="Low complexity" evidence="18">
    <location>
        <begin position="432"/>
        <end position="445"/>
    </location>
</feature>
<keyword evidence="11 16" id="KW-0440">LIM domain</keyword>
<feature type="compositionally biased region" description="Basic and acidic residues" evidence="18">
    <location>
        <begin position="583"/>
        <end position="598"/>
    </location>
</feature>
<evidence type="ECO:0000259" key="20">
    <source>
        <dbReference type="PROSITE" id="PS50023"/>
    </source>
</evidence>
<evidence type="ECO:0000259" key="19">
    <source>
        <dbReference type="PROSITE" id="PS50021"/>
    </source>
</evidence>
<dbReference type="PANTHER" id="PTHR23167">
    <property type="entry name" value="CALPONIN HOMOLOGY DOMAIN-CONTAINING PROTEIN DDB_G0272472-RELATED"/>
    <property type="match status" value="1"/>
</dbReference>
<dbReference type="InterPro" id="IPR036872">
    <property type="entry name" value="CH_dom_sf"/>
</dbReference>
<evidence type="ECO:0000256" key="15">
    <source>
        <dbReference type="ARBA" id="ARBA00023273"/>
    </source>
</evidence>
<feature type="compositionally biased region" description="Polar residues" evidence="18">
    <location>
        <begin position="310"/>
        <end position="329"/>
    </location>
</feature>
<protein>
    <submittedName>
        <fullName evidence="23">MICAL-like protein 2 isoform X1</fullName>
    </submittedName>
</protein>
<feature type="region of interest" description="Disordered" evidence="18">
    <location>
        <begin position="347"/>
        <end position="688"/>
    </location>
</feature>
<dbReference type="PANTHER" id="PTHR23167:SF87">
    <property type="entry name" value="MICAL-LIKE PROTEIN 2"/>
    <property type="match status" value="1"/>
</dbReference>
<dbReference type="InterPro" id="IPR050540">
    <property type="entry name" value="F-actin_Monoox_Mical"/>
</dbReference>
<dbReference type="Proteomes" id="UP001190640">
    <property type="component" value="Chromosome 12"/>
</dbReference>
<dbReference type="SMART" id="SM00033">
    <property type="entry name" value="CH"/>
    <property type="match status" value="1"/>
</dbReference>
<evidence type="ECO:0000259" key="21">
    <source>
        <dbReference type="PROSITE" id="PS51848"/>
    </source>
</evidence>
<dbReference type="PROSITE" id="PS50023">
    <property type="entry name" value="LIM_DOMAIN_2"/>
    <property type="match status" value="1"/>
</dbReference>
<evidence type="ECO:0000256" key="3">
    <source>
        <dbReference type="ARBA" id="ARBA00004245"/>
    </source>
</evidence>
<dbReference type="CTD" id="79778"/>
<evidence type="ECO:0000256" key="14">
    <source>
        <dbReference type="ARBA" id="ARBA00023212"/>
    </source>
</evidence>
<keyword evidence="14" id="KW-0206">Cytoskeleton</keyword>
<dbReference type="GO" id="GO:0055037">
    <property type="term" value="C:recycling endosome"/>
    <property type="evidence" value="ECO:0007669"/>
    <property type="project" value="UniProtKB-SubCell"/>
</dbReference>
<evidence type="ECO:0000256" key="18">
    <source>
        <dbReference type="SAM" id="MobiDB-lite"/>
    </source>
</evidence>
<dbReference type="Pfam" id="PF12130">
    <property type="entry name" value="bMERB_dom"/>
    <property type="match status" value="1"/>
</dbReference>
<dbReference type="Gene3D" id="1.10.418.10">
    <property type="entry name" value="Calponin-like domain"/>
    <property type="match status" value="1"/>
</dbReference>
<comment type="subcellular location">
    <subcellularLocation>
        <location evidence="2">Cell membrane</location>
        <topology evidence="2">Peripheral membrane protein</topology>
    </subcellularLocation>
    <subcellularLocation>
        <location evidence="4">Cell projection</location>
    </subcellularLocation>
    <subcellularLocation>
        <location evidence="3">Cytoplasm</location>
        <location evidence="3">Cytoskeleton</location>
    </subcellularLocation>
    <subcellularLocation>
        <location evidence="1">Recycling endosome</location>
    </subcellularLocation>
</comment>
<feature type="compositionally biased region" description="Polar residues" evidence="18">
    <location>
        <begin position="347"/>
        <end position="356"/>
    </location>
</feature>
<feature type="compositionally biased region" description="Basic and acidic residues" evidence="18">
    <location>
        <begin position="515"/>
        <end position="525"/>
    </location>
</feature>
<organism evidence="22 23">
    <name type="scientific">Eublepharis macularius</name>
    <name type="common">Leopard gecko</name>
    <name type="synonym">Cyrtodactylus macularius</name>
    <dbReference type="NCBI Taxonomy" id="481883"/>
    <lineage>
        <taxon>Eukaryota</taxon>
        <taxon>Metazoa</taxon>
        <taxon>Chordata</taxon>
        <taxon>Craniata</taxon>
        <taxon>Vertebrata</taxon>
        <taxon>Euteleostomi</taxon>
        <taxon>Lepidosauria</taxon>
        <taxon>Squamata</taxon>
        <taxon>Bifurcata</taxon>
        <taxon>Gekkota</taxon>
        <taxon>Eublepharidae</taxon>
        <taxon>Eublepharinae</taxon>
        <taxon>Eublepharis</taxon>
    </lineage>
</organism>
<evidence type="ECO:0000256" key="2">
    <source>
        <dbReference type="ARBA" id="ARBA00004202"/>
    </source>
</evidence>
<dbReference type="RefSeq" id="XP_054851227.1">
    <property type="nucleotide sequence ID" value="XM_054995252.1"/>
</dbReference>
<feature type="compositionally biased region" description="Polar residues" evidence="18">
    <location>
        <begin position="364"/>
        <end position="373"/>
    </location>
</feature>
<feature type="compositionally biased region" description="Basic and acidic residues" evidence="18">
    <location>
        <begin position="532"/>
        <end position="561"/>
    </location>
</feature>
<evidence type="ECO:0000313" key="22">
    <source>
        <dbReference type="Proteomes" id="UP001190640"/>
    </source>
</evidence>
<feature type="compositionally biased region" description="Low complexity" evidence="18">
    <location>
        <begin position="675"/>
        <end position="684"/>
    </location>
</feature>
<dbReference type="SUPFAM" id="SSF47576">
    <property type="entry name" value="Calponin-homology domain, CH-domain"/>
    <property type="match status" value="1"/>
</dbReference>
<proteinExistence type="predicted"/>
<keyword evidence="7" id="KW-0597">Phosphoprotein</keyword>
<keyword evidence="13" id="KW-0472">Membrane</keyword>
<evidence type="ECO:0000256" key="5">
    <source>
        <dbReference type="ARBA" id="ARBA00022475"/>
    </source>
</evidence>
<evidence type="ECO:0000256" key="9">
    <source>
        <dbReference type="ARBA" id="ARBA00022753"/>
    </source>
</evidence>
<dbReference type="CDD" id="cd21253">
    <property type="entry name" value="CH_MICALL2"/>
    <property type="match status" value="1"/>
</dbReference>
<keyword evidence="12 17" id="KW-0175">Coiled coil</keyword>
<dbReference type="GO" id="GO:0042995">
    <property type="term" value="C:cell projection"/>
    <property type="evidence" value="ECO:0007669"/>
    <property type="project" value="UniProtKB-SubCell"/>
</dbReference>
<dbReference type="PROSITE" id="PS50021">
    <property type="entry name" value="CH"/>
    <property type="match status" value="1"/>
</dbReference>
<evidence type="ECO:0000256" key="4">
    <source>
        <dbReference type="ARBA" id="ARBA00004316"/>
    </source>
</evidence>
<keyword evidence="9" id="KW-0967">Endosome</keyword>
<sequence>MAAIQALQQWCKKQCEGYEDVRITNMTTSFRDGLAFCAILHRHRPDLINFSALRKENVFENNQLAFQVAEKELGIPALLDAEDMVALKVPDRLSILTYVSQYYNYFHGRSPIGGMSGIKRPSSNLTDEPMEKKAVSEPAVLAPAKPSRIHVPSEPKTSPALQTRNLVKENPPATGRRILAENSNTRSSDCAVCGTHVHLVQRHLVDGKLYHRNCFRCKQCSNTLTSGAYKVGAEPGTLTCTRHDEPNHLQAFVPARVVGGENKPTSTTSASGIYLKGLESKKPALEPLKTSQELRNSNFTKPAPWEPSYLGTNKSISVSTSPSSRQSNPIGGKTDRAEVAAAMAPSNWTASSAKTQQAREKFFQSGSGTSGLSTDKVDPVKNQVSPFSTSKTAGKTPFPGISTPGTNSGSSEKDKARSILMHALPGHSTTRQGAPAGAQPGLLGLHGSSPATSGFQHPEAKSTNILRPVTVPSSSEKPGQVLLRTAAQNSPKNQRHAVGTAIQNSAKDQPISRPAEARFKVDIKAPKAAPRKPLESLQARHEAGSMGITEEKLESPADWRSRLKPVGTKVSHQGDARNSPKPADAHKPVIHVAPKETKPALPKVSLMVQDPAPSADQPQKKKLLVSQLDITSGWQKPRQQWEDIPSSRKVEEPGWPKRAIAPVKPSAPEPFRKLPSSPVVSPSKHPSDYIPEEEIQKEVQRIENDLDELELKGVDMEKQLRKCEGDEREDALMVEWFKLIHEKQLLLRRESELMYKSRQQKLEEKQWNIETELRNLMNKPETLKTSKDKAREEELLESYLAIIDGRNEIVENLDEDRIREMEEDKEMAALIQKLDVPRNNQEGEKKKVKFGLFKILQLKIKS</sequence>
<feature type="compositionally biased region" description="Polar residues" evidence="18">
    <location>
        <begin position="628"/>
        <end position="638"/>
    </location>
</feature>
<keyword evidence="22" id="KW-1185">Reference proteome</keyword>
<dbReference type="InterPro" id="IPR001781">
    <property type="entry name" value="Znf_LIM"/>
</dbReference>
<feature type="compositionally biased region" description="Polar residues" evidence="18">
    <location>
        <begin position="449"/>
        <end position="477"/>
    </location>
</feature>
<keyword evidence="8 16" id="KW-0479">Metal-binding</keyword>
<evidence type="ECO:0000256" key="6">
    <source>
        <dbReference type="ARBA" id="ARBA00022490"/>
    </source>
</evidence>
<feature type="compositionally biased region" description="Polar residues" evidence="18">
    <location>
        <begin position="289"/>
        <end position="300"/>
    </location>
</feature>
<dbReference type="PROSITE" id="PS51848">
    <property type="entry name" value="BMERB"/>
    <property type="match status" value="1"/>
</dbReference>
<keyword evidence="10 16" id="KW-0862">Zinc</keyword>
<dbReference type="InterPro" id="IPR022735">
    <property type="entry name" value="bMERB_dom"/>
</dbReference>
<dbReference type="CDD" id="cd09444">
    <property type="entry name" value="LIM_Mical_like_1"/>
    <property type="match status" value="1"/>
</dbReference>
<dbReference type="Pfam" id="PF00412">
    <property type="entry name" value="LIM"/>
    <property type="match status" value="1"/>
</dbReference>
<keyword evidence="5" id="KW-1003">Cell membrane</keyword>
<dbReference type="GeneID" id="129340444"/>
<evidence type="ECO:0000256" key="13">
    <source>
        <dbReference type="ARBA" id="ARBA00023136"/>
    </source>
</evidence>
<name>A0AA97K774_EUBMA</name>
<dbReference type="SUPFAM" id="SSF57716">
    <property type="entry name" value="Glucocorticoid receptor-like (DNA-binding domain)"/>
    <property type="match status" value="1"/>
</dbReference>
<feature type="domain" description="LIM zinc-binding" evidence="20">
    <location>
        <begin position="188"/>
        <end position="251"/>
    </location>
</feature>
<dbReference type="GO" id="GO:0046872">
    <property type="term" value="F:metal ion binding"/>
    <property type="evidence" value="ECO:0007669"/>
    <property type="project" value="UniProtKB-KW"/>
</dbReference>
<dbReference type="KEGG" id="emc:129340444"/>
<evidence type="ECO:0000256" key="12">
    <source>
        <dbReference type="ARBA" id="ARBA00023054"/>
    </source>
</evidence>
<dbReference type="GO" id="GO:0005856">
    <property type="term" value="C:cytoskeleton"/>
    <property type="evidence" value="ECO:0007669"/>
    <property type="project" value="UniProtKB-SubCell"/>
</dbReference>
<accession>A0AA97K774</accession>
<dbReference type="FunFam" id="1.10.418.10:FF:000055">
    <property type="entry name" value="MICAL-like protein 2"/>
    <property type="match status" value="1"/>
</dbReference>
<evidence type="ECO:0000256" key="1">
    <source>
        <dbReference type="ARBA" id="ARBA00004172"/>
    </source>
</evidence>
<dbReference type="Gene3D" id="2.10.110.10">
    <property type="entry name" value="Cysteine Rich Protein"/>
    <property type="match status" value="1"/>
</dbReference>
<evidence type="ECO:0000256" key="8">
    <source>
        <dbReference type="ARBA" id="ARBA00022723"/>
    </source>
</evidence>
<dbReference type="GO" id="GO:0005886">
    <property type="term" value="C:plasma membrane"/>
    <property type="evidence" value="ECO:0007669"/>
    <property type="project" value="UniProtKB-SubCell"/>
</dbReference>
<dbReference type="SMART" id="SM00132">
    <property type="entry name" value="LIM"/>
    <property type="match status" value="1"/>
</dbReference>
<keyword evidence="15" id="KW-0966">Cell projection</keyword>
<reference evidence="23" key="1">
    <citation type="submission" date="2025-08" db="UniProtKB">
        <authorList>
            <consortium name="RefSeq"/>
        </authorList>
    </citation>
    <scope>IDENTIFICATION</scope>
    <source>
        <tissue evidence="23">Blood</tissue>
    </source>
</reference>
<dbReference type="AlphaFoldDB" id="A0AA97K774"/>
<evidence type="ECO:0000256" key="10">
    <source>
        <dbReference type="ARBA" id="ARBA00022833"/>
    </source>
</evidence>
<keyword evidence="6" id="KW-0963">Cytoplasm</keyword>
<feature type="domain" description="BMERB" evidence="21">
    <location>
        <begin position="682"/>
        <end position="829"/>
    </location>
</feature>
<dbReference type="Pfam" id="PF00307">
    <property type="entry name" value="CH"/>
    <property type="match status" value="1"/>
</dbReference>
<evidence type="ECO:0000313" key="23">
    <source>
        <dbReference type="RefSeq" id="XP_054851227.1"/>
    </source>
</evidence>
<evidence type="ECO:0000256" key="17">
    <source>
        <dbReference type="SAM" id="Coils"/>
    </source>
</evidence>